<feature type="transmembrane region" description="Helical" evidence="1">
    <location>
        <begin position="309"/>
        <end position="336"/>
    </location>
</feature>
<evidence type="ECO:0000256" key="1">
    <source>
        <dbReference type="RuleBase" id="RU367007"/>
    </source>
</evidence>
<dbReference type="AlphaFoldDB" id="G2PXH9"/>
<dbReference type="InterPro" id="IPR032421">
    <property type="entry name" value="PMT_4TMC"/>
</dbReference>
<dbReference type="InterPro" id="IPR027005">
    <property type="entry name" value="PMT-like"/>
</dbReference>
<comment type="pathway">
    <text evidence="1">Protein modification; protein glycosylation.</text>
</comment>
<feature type="transmembrane region" description="Helical" evidence="1">
    <location>
        <begin position="448"/>
        <end position="465"/>
    </location>
</feature>
<evidence type="ECO:0000259" key="3">
    <source>
        <dbReference type="Pfam" id="PF16192"/>
    </source>
</evidence>
<keyword evidence="1" id="KW-0812">Transmembrane</keyword>
<keyword evidence="1" id="KW-0328">Glycosyltransferase</keyword>
<feature type="transmembrane region" description="Helical" evidence="1">
    <location>
        <begin position="348"/>
        <end position="369"/>
    </location>
</feature>
<feature type="transmembrane region" description="Helical" evidence="1">
    <location>
        <begin position="542"/>
        <end position="562"/>
    </location>
</feature>
<comment type="function">
    <text evidence="1">Protein O-mannosyltransferase that catalyzes the transfer of a single mannose residue from a polyprenol phospho-mannosyl lipidic donor to the hydroxyl group of selected serine and threonine residues in acceptor proteins.</text>
</comment>
<dbReference type="EMBL" id="CP003001">
    <property type="protein sequence ID" value="AEM74843.1"/>
    <property type="molecule type" value="Genomic_DNA"/>
</dbReference>
<dbReference type="Pfam" id="PF13231">
    <property type="entry name" value="PMT_2"/>
    <property type="match status" value="1"/>
</dbReference>
<feature type="transmembrane region" description="Helical" evidence="1">
    <location>
        <begin position="13"/>
        <end position="32"/>
    </location>
</feature>
<keyword evidence="1" id="KW-1133">Transmembrane helix</keyword>
<dbReference type="UniPathway" id="UPA00378"/>
<evidence type="ECO:0000313" key="5">
    <source>
        <dbReference type="Proteomes" id="UP000009257"/>
    </source>
</evidence>
<organism evidence="4 5">
    <name type="scientific">Caldicellulosiruptor acetigenus 6A</name>
    <dbReference type="NCBI Taxonomy" id="632516"/>
    <lineage>
        <taxon>Bacteria</taxon>
        <taxon>Bacillati</taxon>
        <taxon>Bacillota</taxon>
        <taxon>Bacillota incertae sedis</taxon>
        <taxon>Caldicellulosiruptorales</taxon>
        <taxon>Caldicellulosiruptoraceae</taxon>
        <taxon>Caldicellulosiruptor</taxon>
    </lineage>
</organism>
<dbReference type="HOGENOM" id="CLU_022236_0_0_9"/>
<dbReference type="GO" id="GO:0005886">
    <property type="term" value="C:plasma membrane"/>
    <property type="evidence" value="ECO:0007669"/>
    <property type="project" value="UniProtKB-SubCell"/>
</dbReference>
<gene>
    <name evidence="4" type="ORF">Calla_2310</name>
</gene>
<feature type="domain" description="Glycosyltransferase RgtA/B/C/D-like" evidence="2">
    <location>
        <begin position="202"/>
        <end position="348"/>
    </location>
</feature>
<name>G2PXH9_9FIRM</name>
<evidence type="ECO:0000313" key="4">
    <source>
        <dbReference type="EMBL" id="AEM74843.1"/>
    </source>
</evidence>
<protein>
    <recommendedName>
        <fullName evidence="1">Polyprenol-phosphate-mannose--protein mannosyltransferase</fullName>
        <ecNumber evidence="1">2.4.1.-</ecNumber>
    </recommendedName>
</protein>
<reference evidence="4 5" key="1">
    <citation type="submission" date="2011-08" db="EMBL/GenBank/DDBJ databases">
        <title>Complete sequence of Caldicellulosiruptor lactoaceticus 6A.</title>
        <authorList>
            <consortium name="US DOE Joint Genome Institute"/>
            <person name="Lucas S."/>
            <person name="Han J."/>
            <person name="Lapidus A."/>
            <person name="Cheng J.-F."/>
            <person name="Goodwin L."/>
            <person name="Pitluck S."/>
            <person name="Peters L."/>
            <person name="Davenport K."/>
            <person name="Detter J.C."/>
            <person name="Han C."/>
            <person name="Tapia R."/>
            <person name="Land M."/>
            <person name="Hauser L."/>
            <person name="Kyrpides N."/>
            <person name="Ivanova N."/>
            <person name="Ovchinnikova G."/>
            <person name="Pagani I."/>
            <person name="Blumer-Schuette S.E."/>
            <person name="Kelly R.M."/>
            <person name="Woyke T."/>
        </authorList>
    </citation>
    <scope>NUCLEOTIDE SEQUENCE [LARGE SCALE GENOMIC DNA]</scope>
    <source>
        <strain evidence="4 5">6A</strain>
    </source>
</reference>
<feature type="transmembrane region" description="Helical" evidence="1">
    <location>
        <begin position="226"/>
        <end position="247"/>
    </location>
</feature>
<dbReference type="RefSeq" id="WP_014043297.1">
    <property type="nucleotide sequence ID" value="NC_015949.1"/>
</dbReference>
<dbReference type="GO" id="GO:0004169">
    <property type="term" value="F:dolichyl-phosphate-mannose-protein mannosyltransferase activity"/>
    <property type="evidence" value="ECO:0007669"/>
    <property type="project" value="UniProtKB-UniRule"/>
</dbReference>
<dbReference type="Proteomes" id="UP000009257">
    <property type="component" value="Chromosome"/>
</dbReference>
<comment type="similarity">
    <text evidence="1">Belongs to the glycosyltransferase 39 family.</text>
</comment>
<evidence type="ECO:0000259" key="2">
    <source>
        <dbReference type="Pfam" id="PF13231"/>
    </source>
</evidence>
<proteinExistence type="inferred from homology"/>
<keyword evidence="1" id="KW-0472">Membrane</keyword>
<keyword evidence="1 4" id="KW-0808">Transferase</keyword>
<dbReference type="KEGG" id="clc:Calla_2310"/>
<dbReference type="EC" id="2.4.1.-" evidence="1"/>
<dbReference type="PANTHER" id="PTHR10050:SF53">
    <property type="entry name" value="CHROMOSOME UNDETERMINED SCAFFOLD_67, WHOLE GENOME SHOTGUN SEQUENCE"/>
    <property type="match status" value="1"/>
</dbReference>
<accession>G2PXH9</accession>
<dbReference type="Pfam" id="PF16192">
    <property type="entry name" value="PMT_4TMC"/>
    <property type="match status" value="1"/>
</dbReference>
<dbReference type="InterPro" id="IPR038731">
    <property type="entry name" value="RgtA/B/C-like"/>
</dbReference>
<sequence length="583" mass="66887">MAQSNASKITNKIVTVLTFFVIALMYFGIFIIDIGTKQIPQKGVLFKEPNTTVMIKLLYPVYIDKIAIFFGYGTGEVELQAKSLENIYNSYKIAPTFYQAMSEALKYKTDEIILIVRNFNNSMVEIKEIGFFNEEARLISVVPKEVKIMTGQVEGNLMNLFDEGNLMKGITQSTKTTYFDEIYHARTAYELAYGLPPYDLVHPPTGKWIISFGIKLFGANPFGWRIFNLLAASLAIFMFSLLALRIFKNENEGLLVTLLCSILLATDFLHIALSRTANIDSFGFLFIVLSWLCGIIYLENPNKNKPYFIFTYVLAGLAFSCKWNTIFSLVPLLLFVVIKRSKVDNKGIIRSFLGSTATAILSAFIPYYISYLPILIKYPYYGFPKSLVSDFIMLQGHIWRYHSTLKATHPFASQWYEWLISTKPVWVYVNNIIPVGKKSVIVYLGNPFIWGLGLIAVLASGFVVFRTVIRSKNHKEFNETKKMEIMRISLIILSYISTVVPWMFIGRLKYIYHYYPAIPWLYLSIGYLITKCNFIDSKKRKVVVFGVMSIAIAMWLIFYPLFTGKTVSATYIEHLKLFKSWIF</sequence>
<feature type="transmembrane region" description="Helical" evidence="1">
    <location>
        <begin position="511"/>
        <end position="530"/>
    </location>
</feature>
<feature type="transmembrane region" description="Helical" evidence="1">
    <location>
        <begin position="279"/>
        <end position="297"/>
    </location>
</feature>
<keyword evidence="1" id="KW-1003">Cell membrane</keyword>
<dbReference type="PANTHER" id="PTHR10050">
    <property type="entry name" value="DOLICHYL-PHOSPHATE-MANNOSE--PROTEIN MANNOSYLTRANSFERASE"/>
    <property type="match status" value="1"/>
</dbReference>
<comment type="subcellular location">
    <subcellularLocation>
        <location evidence="1">Cell membrane</location>
    </subcellularLocation>
</comment>
<feature type="transmembrane region" description="Helical" evidence="1">
    <location>
        <begin position="485"/>
        <end position="505"/>
    </location>
</feature>
<feature type="domain" description="Protein O-mannosyl-transferase C-terminal four TM" evidence="3">
    <location>
        <begin position="389"/>
        <end position="581"/>
    </location>
</feature>
<feature type="transmembrane region" description="Helical" evidence="1">
    <location>
        <begin position="253"/>
        <end position="272"/>
    </location>
</feature>